<dbReference type="CDD" id="cd06827">
    <property type="entry name" value="PLPDE_III_AR_proteobact"/>
    <property type="match status" value="1"/>
</dbReference>
<dbReference type="GO" id="GO:0008784">
    <property type="term" value="F:alanine racemase activity"/>
    <property type="evidence" value="ECO:0007669"/>
    <property type="project" value="UniProtKB-EC"/>
</dbReference>
<feature type="active site" description="Proton acceptor; specific for L-alanine" evidence="8">
    <location>
        <position position="254"/>
    </location>
</feature>
<name>A0ABU3R2G0_9GAMM</name>
<evidence type="ECO:0000256" key="7">
    <source>
        <dbReference type="ARBA" id="ARBA00037912"/>
    </source>
</evidence>
<dbReference type="Pfam" id="PF00842">
    <property type="entry name" value="Ala_racemase_C"/>
    <property type="match status" value="1"/>
</dbReference>
<dbReference type="SUPFAM" id="SSF50621">
    <property type="entry name" value="Alanine racemase C-terminal domain-like"/>
    <property type="match status" value="1"/>
</dbReference>
<dbReference type="PANTHER" id="PTHR30511:SF4">
    <property type="entry name" value="ALANINE RACEMASE, BIOSYNTHETIC"/>
    <property type="match status" value="1"/>
</dbReference>
<evidence type="ECO:0000313" key="10">
    <source>
        <dbReference type="EMBL" id="MDU0113867.1"/>
    </source>
</evidence>
<comment type="cofactor">
    <cofactor evidence="2 8">
        <name>pyridoxal 5'-phosphate</name>
        <dbReference type="ChEBI" id="CHEBI:597326"/>
    </cofactor>
</comment>
<dbReference type="InterPro" id="IPR000821">
    <property type="entry name" value="Ala_racemase"/>
</dbReference>
<feature type="binding site" evidence="8">
    <location>
        <position position="129"/>
    </location>
    <ligand>
        <name>substrate</name>
    </ligand>
</feature>
<comment type="pathway">
    <text evidence="7 8">Amino-acid biosynthesis; D-alanine biosynthesis; D-alanine from L-alanine: step 1/1.</text>
</comment>
<keyword evidence="5 8" id="KW-0663">Pyridoxal phosphate</keyword>
<organism evidence="10 11">
    <name type="scientific">Psychrosphaera aquimarina</name>
    <dbReference type="NCBI Taxonomy" id="2044854"/>
    <lineage>
        <taxon>Bacteria</taxon>
        <taxon>Pseudomonadati</taxon>
        <taxon>Pseudomonadota</taxon>
        <taxon>Gammaproteobacteria</taxon>
        <taxon>Alteromonadales</taxon>
        <taxon>Pseudoalteromonadaceae</taxon>
        <taxon>Psychrosphaera</taxon>
    </lineage>
</organism>
<dbReference type="SUPFAM" id="SSF51419">
    <property type="entry name" value="PLP-binding barrel"/>
    <property type="match status" value="1"/>
</dbReference>
<dbReference type="Gene3D" id="3.20.20.10">
    <property type="entry name" value="Alanine racemase"/>
    <property type="match status" value="1"/>
</dbReference>
<feature type="binding site" evidence="8">
    <location>
        <position position="302"/>
    </location>
    <ligand>
        <name>substrate</name>
    </ligand>
</feature>
<comment type="caution">
    <text evidence="10">The sequence shown here is derived from an EMBL/GenBank/DDBJ whole genome shotgun (WGS) entry which is preliminary data.</text>
</comment>
<dbReference type="PANTHER" id="PTHR30511">
    <property type="entry name" value="ALANINE RACEMASE"/>
    <property type="match status" value="1"/>
</dbReference>
<evidence type="ECO:0000256" key="8">
    <source>
        <dbReference type="HAMAP-Rule" id="MF_01201"/>
    </source>
</evidence>
<sequence length="358" mass="39069">MKIAVAEINIGALLYNVEVVRKLAPTSKILAMIKANAYGHGYLEVAESLTNVDAFGVARLDEAIKLRDAGVKKSIVLLEGFFDKDELMIIAEKQLETVLHNKQQVIDFINADLPQPIKVWLKLDTGMHRIGLAPEEMASCYNQLTQHKNILATPTILTHLACADELEHPLNNQQINLFNQLCLDIEGERSIANSAAIMSLPETHLDWVRPGIMMYGASAMADSDAAEHDLKPVMTLKSSVIAVRDVPKGGSVGYGATWVAKQNTKIAVVAIGYGDGYPRNAGNGTPVLINSIEYPLVGRVSMDMITVDLGQSTEIKVGDEVILWGEGLPIERVARHANSIAYELLCGVTGRVTKQYKN</sequence>
<dbReference type="RefSeq" id="WP_315947460.1">
    <property type="nucleotide sequence ID" value="NZ_JAWCUA010000010.1"/>
</dbReference>
<dbReference type="NCBIfam" id="TIGR00492">
    <property type="entry name" value="alr"/>
    <property type="match status" value="1"/>
</dbReference>
<dbReference type="InterPro" id="IPR001608">
    <property type="entry name" value="Ala_racemase_N"/>
</dbReference>
<dbReference type="SMART" id="SM01005">
    <property type="entry name" value="Ala_racemase_C"/>
    <property type="match status" value="1"/>
</dbReference>
<feature type="active site" description="Proton acceptor; specific for D-alanine" evidence="8">
    <location>
        <position position="34"/>
    </location>
</feature>
<dbReference type="InterPro" id="IPR029066">
    <property type="entry name" value="PLP-binding_barrel"/>
</dbReference>
<comment type="catalytic activity">
    <reaction evidence="1 8">
        <text>L-alanine = D-alanine</text>
        <dbReference type="Rhea" id="RHEA:20249"/>
        <dbReference type="ChEBI" id="CHEBI:57416"/>
        <dbReference type="ChEBI" id="CHEBI:57972"/>
        <dbReference type="EC" id="5.1.1.1"/>
    </reaction>
</comment>
<evidence type="ECO:0000256" key="1">
    <source>
        <dbReference type="ARBA" id="ARBA00000316"/>
    </source>
</evidence>
<evidence type="ECO:0000256" key="3">
    <source>
        <dbReference type="ARBA" id="ARBA00007880"/>
    </source>
</evidence>
<proteinExistence type="inferred from homology"/>
<evidence type="ECO:0000313" key="11">
    <source>
        <dbReference type="Proteomes" id="UP001257914"/>
    </source>
</evidence>
<evidence type="ECO:0000256" key="4">
    <source>
        <dbReference type="ARBA" id="ARBA00013089"/>
    </source>
</evidence>
<feature type="modified residue" description="N6-(pyridoxal phosphate)lysine" evidence="8">
    <location>
        <position position="34"/>
    </location>
</feature>
<comment type="similarity">
    <text evidence="3 8">Belongs to the alanine racemase family.</text>
</comment>
<dbReference type="InterPro" id="IPR011079">
    <property type="entry name" value="Ala_racemase_C"/>
</dbReference>
<evidence type="ECO:0000256" key="2">
    <source>
        <dbReference type="ARBA" id="ARBA00001933"/>
    </source>
</evidence>
<dbReference type="PRINTS" id="PR00992">
    <property type="entry name" value="ALARACEMASE"/>
</dbReference>
<dbReference type="Proteomes" id="UP001257914">
    <property type="component" value="Unassembled WGS sequence"/>
</dbReference>
<dbReference type="InterPro" id="IPR009006">
    <property type="entry name" value="Ala_racemase/Decarboxylase_C"/>
</dbReference>
<evidence type="ECO:0000256" key="6">
    <source>
        <dbReference type="ARBA" id="ARBA00023235"/>
    </source>
</evidence>
<gene>
    <name evidence="10" type="primary">alr</name>
    <name evidence="10" type="ORF">RT723_12835</name>
</gene>
<evidence type="ECO:0000259" key="9">
    <source>
        <dbReference type="SMART" id="SM01005"/>
    </source>
</evidence>
<keyword evidence="6 8" id="KW-0413">Isomerase</keyword>
<keyword evidence="11" id="KW-1185">Reference proteome</keyword>
<reference evidence="10 11" key="1">
    <citation type="submission" date="2023-10" db="EMBL/GenBank/DDBJ databases">
        <title>Psychrosphaera aquimaarina strain SW33 isolated from seawater.</title>
        <authorList>
            <person name="Bayburt H."/>
            <person name="Kim J.M."/>
            <person name="Choi B.J."/>
            <person name="Jeon C.O."/>
        </authorList>
    </citation>
    <scope>NUCLEOTIDE SEQUENCE [LARGE SCALE GENOMIC DNA]</scope>
    <source>
        <strain evidence="10 11">KCTC 52743</strain>
    </source>
</reference>
<accession>A0ABU3R2G0</accession>
<dbReference type="HAMAP" id="MF_01201">
    <property type="entry name" value="Ala_racemase"/>
    <property type="match status" value="1"/>
</dbReference>
<dbReference type="EMBL" id="JAWCUA010000010">
    <property type="protein sequence ID" value="MDU0113867.1"/>
    <property type="molecule type" value="Genomic_DNA"/>
</dbReference>
<dbReference type="Pfam" id="PF01168">
    <property type="entry name" value="Ala_racemase_N"/>
    <property type="match status" value="1"/>
</dbReference>
<protein>
    <recommendedName>
        <fullName evidence="4 8">Alanine racemase</fullName>
        <ecNumber evidence="4 8">5.1.1.1</ecNumber>
    </recommendedName>
</protein>
<comment type="function">
    <text evidence="8">Catalyzes the interconversion of L-alanine and D-alanine. May also act on other amino acids.</text>
</comment>
<feature type="domain" description="Alanine racemase C-terminal" evidence="9">
    <location>
        <begin position="233"/>
        <end position="357"/>
    </location>
</feature>
<dbReference type="EC" id="5.1.1.1" evidence="4 8"/>
<evidence type="ECO:0000256" key="5">
    <source>
        <dbReference type="ARBA" id="ARBA00022898"/>
    </source>
</evidence>
<dbReference type="Gene3D" id="2.40.37.10">
    <property type="entry name" value="Lyase, Ornithine Decarboxylase, Chain A, domain 1"/>
    <property type="match status" value="1"/>
</dbReference>